<organism evidence="11 12">
    <name type="scientific">Drosophila ananassae</name>
    <name type="common">Fruit fly</name>
    <dbReference type="NCBI Taxonomy" id="7217"/>
    <lineage>
        <taxon>Eukaryota</taxon>
        <taxon>Metazoa</taxon>
        <taxon>Ecdysozoa</taxon>
        <taxon>Arthropoda</taxon>
        <taxon>Hexapoda</taxon>
        <taxon>Insecta</taxon>
        <taxon>Pterygota</taxon>
        <taxon>Neoptera</taxon>
        <taxon>Endopterygota</taxon>
        <taxon>Diptera</taxon>
        <taxon>Brachycera</taxon>
        <taxon>Muscomorpha</taxon>
        <taxon>Ephydroidea</taxon>
        <taxon>Drosophilidae</taxon>
        <taxon>Drosophila</taxon>
        <taxon>Sophophora</taxon>
    </lineage>
</organism>
<dbReference type="PANTHER" id="PTHR24276:SF96">
    <property type="entry name" value="PEPTIDASE S1 DOMAIN-CONTAINING PROTEIN"/>
    <property type="match status" value="1"/>
</dbReference>
<accession>B3M646</accession>
<dbReference type="InterPro" id="IPR033116">
    <property type="entry name" value="TRYPSIN_SER"/>
</dbReference>
<evidence type="ECO:0000256" key="8">
    <source>
        <dbReference type="RuleBase" id="RU363034"/>
    </source>
</evidence>
<dbReference type="PROSITE" id="PS00134">
    <property type="entry name" value="TRYPSIN_HIS"/>
    <property type="match status" value="1"/>
</dbReference>
<dbReference type="MEROPS" id="S01.B13"/>
<dbReference type="KEGG" id="dan:6493536"/>
<keyword evidence="6" id="KW-0865">Zymogen</keyword>
<dbReference type="Gene3D" id="2.40.10.10">
    <property type="entry name" value="Trypsin-like serine proteases"/>
    <property type="match status" value="2"/>
</dbReference>
<dbReference type="GO" id="GO:0004252">
    <property type="term" value="F:serine-type endopeptidase activity"/>
    <property type="evidence" value="ECO:0007669"/>
    <property type="project" value="InterPro"/>
</dbReference>
<keyword evidence="3 9" id="KW-0732">Signal</keyword>
<evidence type="ECO:0000256" key="6">
    <source>
        <dbReference type="ARBA" id="ARBA00023145"/>
    </source>
</evidence>
<dbReference type="PRINTS" id="PR00722">
    <property type="entry name" value="CHYMOTRYPSIN"/>
</dbReference>
<dbReference type="InterPro" id="IPR001314">
    <property type="entry name" value="Peptidase_S1A"/>
</dbReference>
<proteinExistence type="inferred from homology"/>
<keyword evidence="5 8" id="KW-0720">Serine protease</keyword>
<dbReference type="Proteomes" id="UP000007801">
    <property type="component" value="Unassembled WGS sequence"/>
</dbReference>
<sequence length="270" mass="28014">MKVFVVLLLALASASAGILPKLTPVHPKDMKRSDSIQGRITNGQAAAEGQFPYQVGISFSSNSGSWWCGGSLIKTEWVLTAAHCTNGASGATISLGATVRTKPAQTLVVSSTNFRQHESYSSILLRNDISLIKIPAVAVSDIINTIALPEVSNSYSTYEGEKGIASGYGLESDSSNSVAAQLNWAPLNIVSNSICVDAYGSLVVVSSVLCTQTANAVSTCSGDSGGPLAVNGVQVGVVSFGSSAGCEKGYPNGFTRITSFIPWIQSKINA</sequence>
<protein>
    <recommendedName>
        <fullName evidence="10">Peptidase S1 domain-containing protein</fullName>
    </recommendedName>
</protein>
<comment type="similarity">
    <text evidence="1">Belongs to the peptidase S1 family.</text>
</comment>
<evidence type="ECO:0000256" key="5">
    <source>
        <dbReference type="ARBA" id="ARBA00022825"/>
    </source>
</evidence>
<reference evidence="11 12" key="1">
    <citation type="journal article" date="2007" name="Nature">
        <title>Evolution of genes and genomes on the Drosophila phylogeny.</title>
        <authorList>
            <consortium name="Drosophila 12 Genomes Consortium"/>
            <person name="Clark A.G."/>
            <person name="Eisen M.B."/>
            <person name="Smith D.R."/>
            <person name="Bergman C.M."/>
            <person name="Oliver B."/>
            <person name="Markow T.A."/>
            <person name="Kaufman T.C."/>
            <person name="Kellis M."/>
            <person name="Gelbart W."/>
            <person name="Iyer V.N."/>
            <person name="Pollard D.A."/>
            <person name="Sackton T.B."/>
            <person name="Larracuente A.M."/>
            <person name="Singh N.D."/>
            <person name="Abad J.P."/>
            <person name="Abt D.N."/>
            <person name="Adryan B."/>
            <person name="Aguade M."/>
            <person name="Akashi H."/>
            <person name="Anderson W.W."/>
            <person name="Aquadro C.F."/>
            <person name="Ardell D.H."/>
            <person name="Arguello R."/>
            <person name="Artieri C.G."/>
            <person name="Barbash D.A."/>
            <person name="Barker D."/>
            <person name="Barsanti P."/>
            <person name="Batterham P."/>
            <person name="Batzoglou S."/>
            <person name="Begun D."/>
            <person name="Bhutkar A."/>
            <person name="Blanco E."/>
            <person name="Bosak S.A."/>
            <person name="Bradley R.K."/>
            <person name="Brand A.D."/>
            <person name="Brent M.R."/>
            <person name="Brooks A.N."/>
            <person name="Brown R.H."/>
            <person name="Butlin R.K."/>
            <person name="Caggese C."/>
            <person name="Calvi B.R."/>
            <person name="Bernardo de Carvalho A."/>
            <person name="Caspi A."/>
            <person name="Castrezana S."/>
            <person name="Celniker S.E."/>
            <person name="Chang J.L."/>
            <person name="Chapple C."/>
            <person name="Chatterji S."/>
            <person name="Chinwalla A."/>
            <person name="Civetta A."/>
            <person name="Clifton S.W."/>
            <person name="Comeron J.M."/>
            <person name="Costello J.C."/>
            <person name="Coyne J.A."/>
            <person name="Daub J."/>
            <person name="David R.G."/>
            <person name="Delcher A.L."/>
            <person name="Delehaunty K."/>
            <person name="Do C.B."/>
            <person name="Ebling H."/>
            <person name="Edwards K."/>
            <person name="Eickbush T."/>
            <person name="Evans J.D."/>
            <person name="Filipski A."/>
            <person name="Findeiss S."/>
            <person name="Freyhult E."/>
            <person name="Fulton L."/>
            <person name="Fulton R."/>
            <person name="Garcia A.C."/>
            <person name="Gardiner A."/>
            <person name="Garfield D.A."/>
            <person name="Garvin B.E."/>
            <person name="Gibson G."/>
            <person name="Gilbert D."/>
            <person name="Gnerre S."/>
            <person name="Godfrey J."/>
            <person name="Good R."/>
            <person name="Gotea V."/>
            <person name="Gravely B."/>
            <person name="Greenberg A.J."/>
            <person name="Griffiths-Jones S."/>
            <person name="Gross S."/>
            <person name="Guigo R."/>
            <person name="Gustafson E.A."/>
            <person name="Haerty W."/>
            <person name="Hahn M.W."/>
            <person name="Halligan D.L."/>
            <person name="Halpern A.L."/>
            <person name="Halter G.M."/>
            <person name="Han M.V."/>
            <person name="Heger A."/>
            <person name="Hillier L."/>
            <person name="Hinrichs A.S."/>
            <person name="Holmes I."/>
            <person name="Hoskins R.A."/>
            <person name="Hubisz M.J."/>
            <person name="Hultmark D."/>
            <person name="Huntley M.A."/>
            <person name="Jaffe D.B."/>
            <person name="Jagadeeshan S."/>
            <person name="Jeck W.R."/>
            <person name="Johnson J."/>
            <person name="Jones C.D."/>
            <person name="Jordan W.C."/>
            <person name="Karpen G.H."/>
            <person name="Kataoka E."/>
            <person name="Keightley P.D."/>
            <person name="Kheradpour P."/>
            <person name="Kirkness E.F."/>
            <person name="Koerich L.B."/>
            <person name="Kristiansen K."/>
            <person name="Kudrna D."/>
            <person name="Kulathinal R.J."/>
            <person name="Kumar S."/>
            <person name="Kwok R."/>
            <person name="Lander E."/>
            <person name="Langley C.H."/>
            <person name="Lapoint R."/>
            <person name="Lazzaro B.P."/>
            <person name="Lee S.J."/>
            <person name="Levesque L."/>
            <person name="Li R."/>
            <person name="Lin C.F."/>
            <person name="Lin M.F."/>
            <person name="Lindblad-Toh K."/>
            <person name="Llopart A."/>
            <person name="Long M."/>
            <person name="Low L."/>
            <person name="Lozovsky E."/>
            <person name="Lu J."/>
            <person name="Luo M."/>
            <person name="Machado C.A."/>
            <person name="Makalowski W."/>
            <person name="Marzo M."/>
            <person name="Matsuda M."/>
            <person name="Matzkin L."/>
            <person name="McAllister B."/>
            <person name="McBride C.S."/>
            <person name="McKernan B."/>
            <person name="McKernan K."/>
            <person name="Mendez-Lago M."/>
            <person name="Minx P."/>
            <person name="Mollenhauer M.U."/>
            <person name="Montooth K."/>
            <person name="Mount S.M."/>
            <person name="Mu X."/>
            <person name="Myers E."/>
            <person name="Negre B."/>
            <person name="Newfeld S."/>
            <person name="Nielsen R."/>
            <person name="Noor M.A."/>
            <person name="O'Grady P."/>
            <person name="Pachter L."/>
            <person name="Papaceit M."/>
            <person name="Parisi M.J."/>
            <person name="Parisi M."/>
            <person name="Parts L."/>
            <person name="Pedersen J.S."/>
            <person name="Pesole G."/>
            <person name="Phillippy A.M."/>
            <person name="Ponting C.P."/>
            <person name="Pop M."/>
            <person name="Porcelli D."/>
            <person name="Powell J.R."/>
            <person name="Prohaska S."/>
            <person name="Pruitt K."/>
            <person name="Puig M."/>
            <person name="Quesneville H."/>
            <person name="Ram K.R."/>
            <person name="Rand D."/>
            <person name="Rasmussen M.D."/>
            <person name="Reed L.K."/>
            <person name="Reenan R."/>
            <person name="Reily A."/>
            <person name="Remington K.A."/>
            <person name="Rieger T.T."/>
            <person name="Ritchie M.G."/>
            <person name="Robin C."/>
            <person name="Rogers Y.H."/>
            <person name="Rohde C."/>
            <person name="Rozas J."/>
            <person name="Rubenfield M.J."/>
            <person name="Ruiz A."/>
            <person name="Russo S."/>
            <person name="Salzberg S.L."/>
            <person name="Sanchez-Gracia A."/>
            <person name="Saranga D.J."/>
            <person name="Sato H."/>
            <person name="Schaeffer S.W."/>
            <person name="Schatz M.C."/>
            <person name="Schlenke T."/>
            <person name="Schwartz R."/>
            <person name="Segarra C."/>
            <person name="Singh R.S."/>
            <person name="Sirot L."/>
            <person name="Sirota M."/>
            <person name="Sisneros N.B."/>
            <person name="Smith C.D."/>
            <person name="Smith T.F."/>
            <person name="Spieth J."/>
            <person name="Stage D.E."/>
            <person name="Stark A."/>
            <person name="Stephan W."/>
            <person name="Strausberg R.L."/>
            <person name="Strempel S."/>
            <person name="Sturgill D."/>
            <person name="Sutton G."/>
            <person name="Sutton G.G."/>
            <person name="Tao W."/>
            <person name="Teichmann S."/>
            <person name="Tobari Y.N."/>
            <person name="Tomimura Y."/>
            <person name="Tsolas J.M."/>
            <person name="Valente V.L."/>
            <person name="Venter E."/>
            <person name="Venter J.C."/>
            <person name="Vicario S."/>
            <person name="Vieira F.G."/>
            <person name="Vilella A.J."/>
            <person name="Villasante A."/>
            <person name="Walenz B."/>
            <person name="Wang J."/>
            <person name="Wasserman M."/>
            <person name="Watts T."/>
            <person name="Wilson D."/>
            <person name="Wilson R.K."/>
            <person name="Wing R.A."/>
            <person name="Wolfner M.F."/>
            <person name="Wong A."/>
            <person name="Wong G.K."/>
            <person name="Wu C.I."/>
            <person name="Wu G."/>
            <person name="Yamamoto D."/>
            <person name="Yang H.P."/>
            <person name="Yang S.P."/>
            <person name="Yorke J.A."/>
            <person name="Yoshida K."/>
            <person name="Zdobnov E."/>
            <person name="Zhang P."/>
            <person name="Zhang Y."/>
            <person name="Zimin A.V."/>
            <person name="Baldwin J."/>
            <person name="Abdouelleil A."/>
            <person name="Abdulkadir J."/>
            <person name="Abebe A."/>
            <person name="Abera B."/>
            <person name="Abreu J."/>
            <person name="Acer S.C."/>
            <person name="Aftuck L."/>
            <person name="Alexander A."/>
            <person name="An P."/>
            <person name="Anderson E."/>
            <person name="Anderson S."/>
            <person name="Arachi H."/>
            <person name="Azer M."/>
            <person name="Bachantsang P."/>
            <person name="Barry A."/>
            <person name="Bayul T."/>
            <person name="Berlin A."/>
            <person name="Bessette D."/>
            <person name="Bloom T."/>
            <person name="Blye J."/>
            <person name="Boguslavskiy L."/>
            <person name="Bonnet C."/>
            <person name="Boukhgalter B."/>
            <person name="Bourzgui I."/>
            <person name="Brown A."/>
            <person name="Cahill P."/>
            <person name="Channer S."/>
            <person name="Cheshatsang Y."/>
            <person name="Chuda L."/>
            <person name="Citroen M."/>
            <person name="Collymore A."/>
            <person name="Cooke P."/>
            <person name="Costello M."/>
            <person name="D'Aco K."/>
            <person name="Daza R."/>
            <person name="De Haan G."/>
            <person name="DeGray S."/>
            <person name="DeMaso C."/>
            <person name="Dhargay N."/>
            <person name="Dooley K."/>
            <person name="Dooley E."/>
            <person name="Doricent M."/>
            <person name="Dorje P."/>
            <person name="Dorjee K."/>
            <person name="Dupes A."/>
            <person name="Elong R."/>
            <person name="Falk J."/>
            <person name="Farina A."/>
            <person name="Faro S."/>
            <person name="Ferguson D."/>
            <person name="Fisher S."/>
            <person name="Foley C.D."/>
            <person name="Franke A."/>
            <person name="Friedrich D."/>
            <person name="Gadbois L."/>
            <person name="Gearin G."/>
            <person name="Gearin C.R."/>
            <person name="Giannoukos G."/>
            <person name="Goode T."/>
            <person name="Graham J."/>
            <person name="Grandbois E."/>
            <person name="Grewal S."/>
            <person name="Gyaltsen K."/>
            <person name="Hafez N."/>
            <person name="Hagos B."/>
            <person name="Hall J."/>
            <person name="Henson C."/>
            <person name="Hollinger A."/>
            <person name="Honan T."/>
            <person name="Huard M.D."/>
            <person name="Hughes L."/>
            <person name="Hurhula B."/>
            <person name="Husby M.E."/>
            <person name="Kamat A."/>
            <person name="Kanga B."/>
            <person name="Kashin S."/>
            <person name="Khazanovich D."/>
            <person name="Kisner P."/>
            <person name="Lance K."/>
            <person name="Lara M."/>
            <person name="Lee W."/>
            <person name="Lennon N."/>
            <person name="Letendre F."/>
            <person name="LeVine R."/>
            <person name="Lipovsky A."/>
            <person name="Liu X."/>
            <person name="Liu J."/>
            <person name="Liu S."/>
            <person name="Lokyitsang T."/>
            <person name="Lokyitsang Y."/>
            <person name="Lubonja R."/>
            <person name="Lui A."/>
            <person name="MacDonald P."/>
            <person name="Magnisalis V."/>
            <person name="Maru K."/>
            <person name="Matthews C."/>
            <person name="McCusker W."/>
            <person name="McDonough S."/>
            <person name="Mehta T."/>
            <person name="Meldrim J."/>
            <person name="Meneus L."/>
            <person name="Mihai O."/>
            <person name="Mihalev A."/>
            <person name="Mihova T."/>
            <person name="Mittelman R."/>
            <person name="Mlenga V."/>
            <person name="Montmayeur A."/>
            <person name="Mulrain L."/>
            <person name="Navidi A."/>
            <person name="Naylor J."/>
            <person name="Negash T."/>
            <person name="Nguyen T."/>
            <person name="Nguyen N."/>
            <person name="Nicol R."/>
            <person name="Norbu C."/>
            <person name="Norbu N."/>
            <person name="Novod N."/>
            <person name="O'Neill B."/>
            <person name="Osman S."/>
            <person name="Markiewicz E."/>
            <person name="Oyono O.L."/>
            <person name="Patti C."/>
            <person name="Phunkhang P."/>
            <person name="Pierre F."/>
            <person name="Priest M."/>
            <person name="Raghuraman S."/>
            <person name="Rege F."/>
            <person name="Reyes R."/>
            <person name="Rise C."/>
            <person name="Rogov P."/>
            <person name="Ross K."/>
            <person name="Ryan E."/>
            <person name="Settipalli S."/>
            <person name="Shea T."/>
            <person name="Sherpa N."/>
            <person name="Shi L."/>
            <person name="Shih D."/>
            <person name="Sparrow T."/>
            <person name="Spaulding J."/>
            <person name="Stalker J."/>
            <person name="Stange-Thomann N."/>
            <person name="Stavropoulos S."/>
            <person name="Stone C."/>
            <person name="Strader C."/>
            <person name="Tesfaye S."/>
            <person name="Thomson T."/>
            <person name="Thoulutsang Y."/>
            <person name="Thoulutsang D."/>
            <person name="Topham K."/>
            <person name="Topping I."/>
            <person name="Tsamla T."/>
            <person name="Vassiliev H."/>
            <person name="Vo A."/>
            <person name="Wangchuk T."/>
            <person name="Wangdi T."/>
            <person name="Weiand M."/>
            <person name="Wilkinson J."/>
            <person name="Wilson A."/>
            <person name="Yadav S."/>
            <person name="Young G."/>
            <person name="Yu Q."/>
            <person name="Zembek L."/>
            <person name="Zhong D."/>
            <person name="Zimmer A."/>
            <person name="Zwirko Z."/>
            <person name="Jaffe D.B."/>
            <person name="Alvarez P."/>
            <person name="Brockman W."/>
            <person name="Butler J."/>
            <person name="Chin C."/>
            <person name="Gnerre S."/>
            <person name="Grabherr M."/>
            <person name="Kleber M."/>
            <person name="Mauceli E."/>
            <person name="MacCallum I."/>
        </authorList>
    </citation>
    <scope>NUCLEOTIDE SEQUENCE [LARGE SCALE GENOMIC DNA]</scope>
    <source>
        <strain evidence="12">Tucson 14024-0371.13</strain>
    </source>
</reference>
<dbReference type="EMBL" id="CH902618">
    <property type="protein sequence ID" value="EDV40762.1"/>
    <property type="molecule type" value="Genomic_DNA"/>
</dbReference>
<evidence type="ECO:0000313" key="12">
    <source>
        <dbReference type="Proteomes" id="UP000007801"/>
    </source>
</evidence>
<keyword evidence="4 8" id="KW-0378">Hydrolase</keyword>
<gene>
    <name evidence="11" type="primary">Dana\GF10668</name>
    <name evidence="11" type="synonym">dana_GLEANR_10623</name>
    <name evidence="11" type="ORF">GF10668</name>
</gene>
<dbReference type="PANTHER" id="PTHR24276">
    <property type="entry name" value="POLYSERASE-RELATED"/>
    <property type="match status" value="1"/>
</dbReference>
<dbReference type="GeneID" id="6493536"/>
<feature type="domain" description="Peptidase S1" evidence="10">
    <location>
        <begin position="40"/>
        <end position="269"/>
    </location>
</feature>
<keyword evidence="7" id="KW-1015">Disulfide bond</keyword>
<dbReference type="CDD" id="cd00190">
    <property type="entry name" value="Tryp_SPc"/>
    <property type="match status" value="1"/>
</dbReference>
<evidence type="ECO:0000256" key="9">
    <source>
        <dbReference type="SAM" id="SignalP"/>
    </source>
</evidence>
<dbReference type="eggNOG" id="KOG3627">
    <property type="taxonomic scope" value="Eukaryota"/>
</dbReference>
<feature type="chain" id="PRO_5002792014" description="Peptidase S1 domain-containing protein" evidence="9">
    <location>
        <begin position="17"/>
        <end position="270"/>
    </location>
</feature>
<evidence type="ECO:0000256" key="1">
    <source>
        <dbReference type="ARBA" id="ARBA00007664"/>
    </source>
</evidence>
<dbReference type="InParanoid" id="B3M646"/>
<dbReference type="SMART" id="SM00020">
    <property type="entry name" value="Tryp_SPc"/>
    <property type="match status" value="1"/>
</dbReference>
<dbReference type="STRING" id="7217.B3M646"/>
<dbReference type="SUPFAM" id="SSF50494">
    <property type="entry name" value="Trypsin-like serine proteases"/>
    <property type="match status" value="1"/>
</dbReference>
<keyword evidence="12" id="KW-1185">Reference proteome</keyword>
<dbReference type="GO" id="GO:0006508">
    <property type="term" value="P:proteolysis"/>
    <property type="evidence" value="ECO:0007669"/>
    <property type="project" value="UniProtKB-KW"/>
</dbReference>
<keyword evidence="2 8" id="KW-0645">Protease</keyword>
<dbReference type="Pfam" id="PF00089">
    <property type="entry name" value="Trypsin"/>
    <property type="match status" value="1"/>
</dbReference>
<dbReference type="AlphaFoldDB" id="B3M646"/>
<feature type="signal peptide" evidence="9">
    <location>
        <begin position="1"/>
        <end position="16"/>
    </location>
</feature>
<dbReference type="InterPro" id="IPR001254">
    <property type="entry name" value="Trypsin_dom"/>
</dbReference>
<dbReference type="PROSITE" id="PS00135">
    <property type="entry name" value="TRYPSIN_SER"/>
    <property type="match status" value="1"/>
</dbReference>
<evidence type="ECO:0000256" key="4">
    <source>
        <dbReference type="ARBA" id="ARBA00022801"/>
    </source>
</evidence>
<dbReference type="HOGENOM" id="CLU_006842_7_6_1"/>
<evidence type="ECO:0000256" key="7">
    <source>
        <dbReference type="ARBA" id="ARBA00023157"/>
    </source>
</evidence>
<dbReference type="PhylomeDB" id="B3M646"/>
<name>B3M646_DROAN</name>
<dbReference type="InterPro" id="IPR009003">
    <property type="entry name" value="Peptidase_S1_PA"/>
</dbReference>
<evidence type="ECO:0000256" key="3">
    <source>
        <dbReference type="ARBA" id="ARBA00022729"/>
    </source>
</evidence>
<dbReference type="FunFam" id="2.40.10.10:FF:000068">
    <property type="entry name" value="transmembrane protease serine 2"/>
    <property type="match status" value="1"/>
</dbReference>
<evidence type="ECO:0000313" key="11">
    <source>
        <dbReference type="EMBL" id="EDV40762.1"/>
    </source>
</evidence>
<dbReference type="InterPro" id="IPR050430">
    <property type="entry name" value="Peptidase_S1"/>
</dbReference>
<evidence type="ECO:0000256" key="2">
    <source>
        <dbReference type="ARBA" id="ARBA00022670"/>
    </source>
</evidence>
<dbReference type="PROSITE" id="PS50240">
    <property type="entry name" value="TRYPSIN_DOM"/>
    <property type="match status" value="1"/>
</dbReference>
<dbReference type="OMA" id="NSWISAR"/>
<dbReference type="InterPro" id="IPR043504">
    <property type="entry name" value="Peptidase_S1_PA_chymotrypsin"/>
</dbReference>
<evidence type="ECO:0000259" key="10">
    <source>
        <dbReference type="PROSITE" id="PS50240"/>
    </source>
</evidence>
<dbReference type="OrthoDB" id="5565075at2759"/>
<dbReference type="InterPro" id="IPR018114">
    <property type="entry name" value="TRYPSIN_HIS"/>
</dbReference>